<feature type="domain" description="Double zinc ribbon" evidence="3">
    <location>
        <begin position="16"/>
        <end position="64"/>
    </location>
</feature>
<dbReference type="Pfam" id="PF18912">
    <property type="entry name" value="DZR_2"/>
    <property type="match status" value="1"/>
</dbReference>
<evidence type="ECO:0000313" key="4">
    <source>
        <dbReference type="EMBL" id="CAJ0879579.1"/>
    </source>
</evidence>
<evidence type="ECO:0000259" key="2">
    <source>
        <dbReference type="Pfam" id="PF00156"/>
    </source>
</evidence>
<reference evidence="4" key="1">
    <citation type="submission" date="2023-07" db="EMBL/GenBank/DDBJ databases">
        <authorList>
            <person name="Pelsma A.J. K."/>
        </authorList>
    </citation>
    <scope>NUCLEOTIDE SEQUENCE</scope>
</reference>
<name>A0AA48M1D7_9ZZZZ</name>
<dbReference type="SUPFAM" id="SSF53271">
    <property type="entry name" value="PRTase-like"/>
    <property type="match status" value="1"/>
</dbReference>
<dbReference type="InterPro" id="IPR000836">
    <property type="entry name" value="PRTase_dom"/>
</dbReference>
<dbReference type="EMBL" id="OY288114">
    <property type="protein sequence ID" value="CAJ0879579.1"/>
    <property type="molecule type" value="Genomic_DNA"/>
</dbReference>
<evidence type="ECO:0000256" key="1">
    <source>
        <dbReference type="ARBA" id="ARBA00008007"/>
    </source>
</evidence>
<dbReference type="AlphaFoldDB" id="A0AA48M1D7"/>
<dbReference type="Gene3D" id="3.40.50.2020">
    <property type="match status" value="1"/>
</dbReference>
<evidence type="ECO:0000259" key="3">
    <source>
        <dbReference type="Pfam" id="PF18912"/>
    </source>
</evidence>
<gene>
    <name evidence="4" type="ORF">AMST5_03074</name>
</gene>
<evidence type="ECO:0008006" key="5">
    <source>
        <dbReference type="Google" id="ProtNLM"/>
    </source>
</evidence>
<dbReference type="PANTHER" id="PTHR47505:SF1">
    <property type="entry name" value="DNA UTILIZATION PROTEIN YHGH"/>
    <property type="match status" value="1"/>
</dbReference>
<protein>
    <recommendedName>
        <fullName evidence="5">Phosphoribosyltransferase domain-containing protein</fullName>
    </recommendedName>
</protein>
<sequence length="251" mass="26932">MQIRLPALARRAGSALLDLVYPPACLVCRRAVAEQGALCAACWRDMAFIERPFCERLGTPFEHDFAQPGLISPEAAANPPVFARARAVARYDSDKARSLAHRLKYNDRMELSGPMGRWMARAGADILADADLLVPIPLHRLRLAARRFNQSAELARTVSQACGAPVETLALTRVKATAPQVGLSRAQRAVNLAGAFRVDPARAPILEARHIVLIDDVLTTGATANAAARALLKAGAAQVDLLVFARAVTSA</sequence>
<organism evidence="4">
    <name type="scientific">freshwater sediment metagenome</name>
    <dbReference type="NCBI Taxonomy" id="556182"/>
    <lineage>
        <taxon>unclassified sequences</taxon>
        <taxon>metagenomes</taxon>
        <taxon>ecological metagenomes</taxon>
    </lineage>
</organism>
<dbReference type="PANTHER" id="PTHR47505">
    <property type="entry name" value="DNA UTILIZATION PROTEIN YHGH"/>
    <property type="match status" value="1"/>
</dbReference>
<dbReference type="InterPro" id="IPR044005">
    <property type="entry name" value="DZR_2"/>
</dbReference>
<dbReference type="InterPro" id="IPR029057">
    <property type="entry name" value="PRTase-like"/>
</dbReference>
<proteinExistence type="inferred from homology"/>
<accession>A0AA48M1D7</accession>
<feature type="domain" description="Phosphoribosyltransferase" evidence="2">
    <location>
        <begin position="169"/>
        <end position="246"/>
    </location>
</feature>
<dbReference type="InterPro" id="IPR051910">
    <property type="entry name" value="ComF/GntX_DNA_util-trans"/>
</dbReference>
<dbReference type="Pfam" id="PF00156">
    <property type="entry name" value="Pribosyltran"/>
    <property type="match status" value="1"/>
</dbReference>
<comment type="similarity">
    <text evidence="1">Belongs to the ComF/GntX family.</text>
</comment>